<dbReference type="eggNOG" id="KOG2283">
    <property type="taxonomic scope" value="Eukaryota"/>
</dbReference>
<dbReference type="InterPro" id="IPR011993">
    <property type="entry name" value="PH-like_dom_sf"/>
</dbReference>
<dbReference type="PANTHER" id="PTHR45734">
    <property type="entry name" value="TENSIN"/>
    <property type="match status" value="1"/>
</dbReference>
<dbReference type="InterPro" id="IPR029021">
    <property type="entry name" value="Prot-tyrosine_phosphatase-like"/>
</dbReference>
<name>E0VF33_PEDHC</name>
<organism>
    <name type="scientific">Pediculus humanus subsp. corporis</name>
    <name type="common">Body louse</name>
    <dbReference type="NCBI Taxonomy" id="121224"/>
    <lineage>
        <taxon>Eukaryota</taxon>
        <taxon>Metazoa</taxon>
        <taxon>Ecdysozoa</taxon>
        <taxon>Arthropoda</taxon>
        <taxon>Hexapoda</taxon>
        <taxon>Insecta</taxon>
        <taxon>Pterygota</taxon>
        <taxon>Neoptera</taxon>
        <taxon>Paraneoptera</taxon>
        <taxon>Psocodea</taxon>
        <taxon>Troctomorpha</taxon>
        <taxon>Phthiraptera</taxon>
        <taxon>Anoplura</taxon>
        <taxon>Pediculidae</taxon>
        <taxon>Pediculus</taxon>
    </lineage>
</organism>
<dbReference type="CTD" id="8239450"/>
<reference evidence="12" key="3">
    <citation type="submission" date="2020-05" db="UniProtKB">
        <authorList>
            <consortium name="EnsemblMetazoa"/>
        </authorList>
    </citation>
    <scope>IDENTIFICATION</scope>
    <source>
        <strain evidence="12">USDA</strain>
    </source>
</reference>
<dbReference type="InterPro" id="IPR000980">
    <property type="entry name" value="SH2"/>
</dbReference>
<dbReference type="EMBL" id="AAZO01001682">
    <property type="status" value="NOT_ANNOTATED_CDS"/>
    <property type="molecule type" value="Genomic_DNA"/>
</dbReference>
<comment type="similarity">
    <text evidence="2">Belongs to the PTEN phosphatase protein family.</text>
</comment>
<dbReference type="SMART" id="SM00252">
    <property type="entry name" value="SH2"/>
    <property type="match status" value="1"/>
</dbReference>
<dbReference type="STRING" id="121224.E0VF33"/>
<dbReference type="PROSITE" id="PS51182">
    <property type="entry name" value="C2_TENSIN"/>
    <property type="match status" value="1"/>
</dbReference>
<dbReference type="PROSITE" id="PS50001">
    <property type="entry name" value="SH2"/>
    <property type="match status" value="1"/>
</dbReference>
<evidence type="ECO:0000313" key="12">
    <source>
        <dbReference type="EnsemblMetazoa" id="PHUM145570-PA"/>
    </source>
</evidence>
<evidence type="ECO:0000259" key="10">
    <source>
        <dbReference type="PROSITE" id="PS51182"/>
    </source>
</evidence>
<dbReference type="Pfam" id="PF08416">
    <property type="entry name" value="PTB"/>
    <property type="match status" value="1"/>
</dbReference>
<gene>
    <name evidence="12" type="primary">8239450</name>
    <name evidence="11" type="ORF">Phum_PHUM145570</name>
</gene>
<evidence type="ECO:0000256" key="2">
    <source>
        <dbReference type="ARBA" id="ARBA00007881"/>
    </source>
</evidence>
<evidence type="ECO:0000256" key="5">
    <source>
        <dbReference type="ARBA" id="ARBA00022999"/>
    </source>
</evidence>
<proteinExistence type="inferred from homology"/>
<reference evidence="11" key="2">
    <citation type="submission" date="2007-04" db="EMBL/GenBank/DDBJ databases">
        <title>The genome of the human body louse.</title>
        <authorList>
            <consortium name="The Human Body Louse Genome Consortium"/>
            <person name="Kirkness E."/>
            <person name="Walenz B."/>
            <person name="Hass B."/>
            <person name="Bruggner R."/>
            <person name="Strausberg R."/>
        </authorList>
    </citation>
    <scope>NUCLEOTIDE SEQUENCE</scope>
    <source>
        <strain evidence="11">USDA</strain>
    </source>
</reference>
<dbReference type="RefSeq" id="XP_002424660.1">
    <property type="nucleotide sequence ID" value="XM_002424615.1"/>
</dbReference>
<feature type="compositionally biased region" description="Polar residues" evidence="7">
    <location>
        <begin position="858"/>
        <end position="880"/>
    </location>
</feature>
<evidence type="ECO:0000259" key="8">
    <source>
        <dbReference type="PROSITE" id="PS50001"/>
    </source>
</evidence>
<dbReference type="Gene3D" id="3.90.190.10">
    <property type="entry name" value="Protein tyrosine phosphatase superfamily"/>
    <property type="match status" value="1"/>
</dbReference>
<evidence type="ECO:0000256" key="3">
    <source>
        <dbReference type="ARBA" id="ARBA00022553"/>
    </source>
</evidence>
<dbReference type="PROSITE" id="PS51181">
    <property type="entry name" value="PPASE_TENSIN"/>
    <property type="match status" value="1"/>
</dbReference>
<reference evidence="11" key="1">
    <citation type="submission" date="2007-04" db="EMBL/GenBank/DDBJ databases">
        <title>Annotation of Pediculus humanus corporis strain USDA.</title>
        <authorList>
            <person name="Kirkness E."/>
            <person name="Hannick L."/>
            <person name="Hass B."/>
            <person name="Bruggner R."/>
            <person name="Lawson D."/>
            <person name="Bidwell S."/>
            <person name="Joardar V."/>
            <person name="Caler E."/>
            <person name="Walenz B."/>
            <person name="Inman J."/>
            <person name="Schobel S."/>
            <person name="Galinsky K."/>
            <person name="Amedeo P."/>
            <person name="Strausberg R."/>
        </authorList>
    </citation>
    <scope>NUCLEOTIDE SEQUENCE</scope>
    <source>
        <strain evidence="11">USDA</strain>
    </source>
</reference>
<dbReference type="InterPro" id="IPR051484">
    <property type="entry name" value="Tensin_PTEN_phosphatase"/>
</dbReference>
<dbReference type="InterPro" id="IPR013625">
    <property type="entry name" value="PTB"/>
</dbReference>
<dbReference type="InterPro" id="IPR033929">
    <property type="entry name" value="Tensin_PTB"/>
</dbReference>
<dbReference type="SUPFAM" id="SSF49562">
    <property type="entry name" value="C2 domain (Calcium/lipid-binding domain, CaLB)"/>
    <property type="match status" value="1"/>
</dbReference>
<dbReference type="CDD" id="cd14508">
    <property type="entry name" value="PTP_tensin"/>
    <property type="match status" value="1"/>
</dbReference>
<dbReference type="InterPro" id="IPR006020">
    <property type="entry name" value="PTB/PI_dom"/>
</dbReference>
<dbReference type="Gene3D" id="3.30.505.10">
    <property type="entry name" value="SH2 domain"/>
    <property type="match status" value="1"/>
</dbReference>
<evidence type="ECO:0000313" key="13">
    <source>
        <dbReference type="Proteomes" id="UP000009046"/>
    </source>
</evidence>
<feature type="domain" description="C2 tensin-type" evidence="10">
    <location>
        <begin position="169"/>
        <end position="300"/>
    </location>
</feature>
<dbReference type="KEGG" id="phu:Phum_PHUM145570"/>
<dbReference type="OMA" id="ACNVLYF"/>
<dbReference type="GO" id="GO:0016314">
    <property type="term" value="F:phosphatidylinositol-3,4,5-trisphosphate 3-phosphatase activity"/>
    <property type="evidence" value="ECO:0007669"/>
    <property type="project" value="UniProtKB-EC"/>
</dbReference>
<dbReference type="eggNOG" id="KOG1930">
    <property type="taxonomic scope" value="Eukaryota"/>
</dbReference>
<dbReference type="PANTHER" id="PTHR45734:SF10">
    <property type="entry name" value="BLISTERY, ISOFORM A"/>
    <property type="match status" value="1"/>
</dbReference>
<dbReference type="Proteomes" id="UP000009046">
    <property type="component" value="Unassembled WGS sequence"/>
</dbReference>
<dbReference type="InterPro" id="IPR014020">
    <property type="entry name" value="Tensin_C2-dom"/>
</dbReference>
<sequence>MDFSFVTERIIVLYFPENVSPQAFHQGHSQAAHLLTTKHSNNYTVFNLTEPRRSARSQHARVRELNWTPGLAPPLDKLCSICKEIETWLNGDSHRVAVLHARGNRERIGVVVASFMHYSNICGTADQALDRFAMEKFLDDKIQELEQPSQRRYVDYFAGLLSGNIRINSAPLYLTHVTVLGAPAFEGNTEGVVCRAFIKIYEGLMPVYTSGVHRITPGTRQFTVNVAGDRRNQGLQLRGDVLVKCYHKHPKHREVIFACQFHTCTISDYTLSFTRHELDSAAYDLRFPLDGAVEFHFSSTPMPRLPLPAPTPAVMIDPIDDDPIVRWDSYADLSLGVIEQESDVDHHHVSHTFGPLDGSIYATVAKKVSPVTAVAVTTISSPRTVSMDSGISSAGNGLLNNNSNASSSSPVTASNLDTQKAWDELLREMQITVESIPDTSSPRTNVSAFDDLDSVAYIDDPDDIPYHARQDSRPFTYGSAPGPEMLRGQPGLSSPQLVRKASFGKTSGYASDSKYNNNNNSKYDKYDKYEQNSWTLKPQKTENPWAARSEQTWIMSTTPRNTKSWDTTDTSYKWRQTSAPVTRKSFDFLESSVQNNNGLTNGSVTWLQRQQQKLRERKEAALRMERRPQEVRLISELKSQYNHHHHHQRPSASHRDGYTSDTTHFADDDDDDDDLSIPLHVQTSPHRNLGSAPVSPLPRRILQNGVVERPFVQVKRTQETRKYAIDSNSTSPNELGLLTLVKDDKGSRYTNEDALSALITSLDRQRITESCNRYVSRNSHEVPNHSVLWSSDDSLSSWRTASVSDDPGSPSRTNSPRPVTPAFPVFPRTPYANGSVVQFETNGLPPKSPTAQRKERSPSPSVDSQMQYSPRSTTSSIVNGSYQSQSQRSSIHSNSEPPQEVSPAHVKFVRDTSRYWYKPTISREEAINMLRNEPPGTFVVRDSNSFAGAFGLALKVATPPPGKSGSGPDELVRHFLIEPTSRGVRLKGCANEPVFSSLSALVYQHSITNMALPTRLLLPECERKIESLNTSTAQQLLAQGAACNVLYLITVDTESLTGPQAIRKAINQLFLTKPLPVAVIVHFKVSGQGITLTDNKRQIFFRRHYPVAAISHCGLDPDDHRWSHTADSSGIPISSHRCFGFVARKPASKTDNQCHIFAELEPEQPATAIVNFVTKVMMTSAYKPNI</sequence>
<dbReference type="Pfam" id="PF10409">
    <property type="entry name" value="PTEN_C2"/>
    <property type="match status" value="1"/>
</dbReference>
<protein>
    <submittedName>
        <fullName evidence="11 12">Tens, putative</fullName>
        <ecNumber evidence="11">3.1.3.67</ecNumber>
    </submittedName>
</protein>
<dbReference type="EMBL" id="DS235100">
    <property type="protein sequence ID" value="EEB11922.1"/>
    <property type="molecule type" value="Genomic_DNA"/>
</dbReference>
<feature type="compositionally biased region" description="Low complexity" evidence="7">
    <location>
        <begin position="881"/>
        <end position="895"/>
    </location>
</feature>
<keyword evidence="3" id="KW-0597">Phosphoprotein</keyword>
<dbReference type="CDD" id="cd01213">
    <property type="entry name" value="PTB_tensin"/>
    <property type="match status" value="1"/>
</dbReference>
<comment type="subcellular location">
    <subcellularLocation>
        <location evidence="1">Cell junction</location>
    </subcellularLocation>
</comment>
<accession>E0VF33</accession>
<evidence type="ECO:0000256" key="7">
    <source>
        <dbReference type="SAM" id="MobiDB-lite"/>
    </source>
</evidence>
<feature type="domain" description="Phosphatase tensin-type" evidence="9">
    <location>
        <begin position="1"/>
        <end position="164"/>
    </location>
</feature>
<dbReference type="OrthoDB" id="6273691at2759"/>
<dbReference type="VEuPathDB" id="VectorBase:PHUM145570"/>
<evidence type="ECO:0000256" key="4">
    <source>
        <dbReference type="ARBA" id="ARBA00022949"/>
    </source>
</evidence>
<dbReference type="GO" id="GO:0005925">
    <property type="term" value="C:focal adhesion"/>
    <property type="evidence" value="ECO:0007669"/>
    <property type="project" value="TreeGrafter"/>
</dbReference>
<evidence type="ECO:0000313" key="11">
    <source>
        <dbReference type="EMBL" id="EEB11922.1"/>
    </source>
</evidence>
<dbReference type="SUPFAM" id="SSF55550">
    <property type="entry name" value="SH2 domain"/>
    <property type="match status" value="1"/>
</dbReference>
<keyword evidence="5 6" id="KW-0727">SH2 domain</keyword>
<dbReference type="Pfam" id="PF00017">
    <property type="entry name" value="SH2"/>
    <property type="match status" value="1"/>
</dbReference>
<dbReference type="HOGENOM" id="CLU_002189_0_0_1"/>
<dbReference type="GeneID" id="8239450"/>
<evidence type="ECO:0000256" key="1">
    <source>
        <dbReference type="ARBA" id="ARBA00004282"/>
    </source>
</evidence>
<feature type="domain" description="SH2" evidence="8">
    <location>
        <begin position="916"/>
        <end position="1020"/>
    </location>
</feature>
<feature type="region of interest" description="Disordered" evidence="7">
    <location>
        <begin position="640"/>
        <end position="696"/>
    </location>
</feature>
<dbReference type="InParanoid" id="E0VF33"/>
<dbReference type="AlphaFoldDB" id="E0VF33"/>
<evidence type="ECO:0000256" key="6">
    <source>
        <dbReference type="PROSITE-ProRule" id="PRU00191"/>
    </source>
</evidence>
<keyword evidence="11" id="KW-0378">Hydrolase</keyword>
<dbReference type="InterPro" id="IPR036860">
    <property type="entry name" value="SH2_dom_sf"/>
</dbReference>
<dbReference type="InterPro" id="IPR029023">
    <property type="entry name" value="Tensin_phosphatase"/>
</dbReference>
<feature type="region of interest" description="Disordered" evidence="7">
    <location>
        <begin position="798"/>
        <end position="905"/>
    </location>
</feature>
<dbReference type="Gene3D" id="2.30.29.30">
    <property type="entry name" value="Pleckstrin-homology domain (PH domain)/Phosphotyrosine-binding domain (PTB)"/>
    <property type="match status" value="1"/>
</dbReference>
<dbReference type="SMART" id="SM01326">
    <property type="entry name" value="PTEN_C2"/>
    <property type="match status" value="1"/>
</dbReference>
<keyword evidence="13" id="KW-1185">Reference proteome</keyword>
<dbReference type="EC" id="3.1.3.67" evidence="11"/>
<dbReference type="EnsemblMetazoa" id="PHUM145570-RA">
    <property type="protein sequence ID" value="PHUM145570-PA"/>
    <property type="gene ID" value="PHUM145570"/>
</dbReference>
<dbReference type="SMART" id="SM00462">
    <property type="entry name" value="PTB"/>
    <property type="match status" value="1"/>
</dbReference>
<evidence type="ECO:0000259" key="9">
    <source>
        <dbReference type="PROSITE" id="PS51181"/>
    </source>
</evidence>
<dbReference type="Gene3D" id="2.60.40.1110">
    <property type="match status" value="1"/>
</dbReference>
<keyword evidence="4" id="KW-0965">Cell junction</keyword>
<dbReference type="SUPFAM" id="SSF50729">
    <property type="entry name" value="PH domain-like"/>
    <property type="match status" value="1"/>
</dbReference>
<dbReference type="InterPro" id="IPR035892">
    <property type="entry name" value="C2_domain_sf"/>
</dbReference>
<dbReference type="SUPFAM" id="SSF52799">
    <property type="entry name" value="(Phosphotyrosine protein) phosphatases II"/>
    <property type="match status" value="1"/>
</dbReference>